<dbReference type="GO" id="GO:0006271">
    <property type="term" value="P:DNA strand elongation involved in DNA replication"/>
    <property type="evidence" value="ECO:0007669"/>
    <property type="project" value="TreeGrafter"/>
</dbReference>
<accession>A0AA86PW39</accession>
<organism evidence="3">
    <name type="scientific">Hexamita inflata</name>
    <dbReference type="NCBI Taxonomy" id="28002"/>
    <lineage>
        <taxon>Eukaryota</taxon>
        <taxon>Metamonada</taxon>
        <taxon>Diplomonadida</taxon>
        <taxon>Hexamitidae</taxon>
        <taxon>Hexamitinae</taxon>
        <taxon>Hexamita</taxon>
    </lineage>
</organism>
<dbReference type="GO" id="GO:0043625">
    <property type="term" value="C:delta DNA polymerase complex"/>
    <property type="evidence" value="ECO:0007669"/>
    <property type="project" value="TreeGrafter"/>
</dbReference>
<sequence>MKVHPYEIKSPVLLKKDQIVNNSQLLFQSRFAHFQSALLKAVSLNWPEFQTIQSGFRISSPSSPGHSTNNVASEQVLIGLVVAKFPNRVKAITKYTGILDESVQGLAIENLDEPVLYLKSEHFTVLLKRNVQSLVPGVVVALKGTMNTAEECFDVDSSLYPNQVEIVEVAEQQSVQNAKLFVQAGIKHLQHYAALNQFLQLHKFESLVISSPFIDPLSTPSGKTQIDNFKYSRAETFLDIQFDYEQTDQMLFQLAQNAVQTVVSPGLSSPVNRSYPQQQIPMLLELSSVSGVQFAQNPFFFDYYGKKCCLISGIFNDIEVILQSGLIIPGLGVTVDFYAENETFNYLEGIQVLVLCGTKKNDIFDAKVNGETVRIICVQEFSGFAMNEQLEITFEL</sequence>
<reference evidence="4 5" key="2">
    <citation type="submission" date="2024-07" db="EMBL/GenBank/DDBJ databases">
        <authorList>
            <person name="Akdeniz Z."/>
        </authorList>
    </citation>
    <scope>NUCLEOTIDE SEQUENCE [LARGE SCALE GENOMIC DNA]</scope>
</reference>
<dbReference type="InterPro" id="IPR024826">
    <property type="entry name" value="DNA_pol_delta/II_ssu"/>
</dbReference>
<dbReference type="PANTHER" id="PTHR10416:SF0">
    <property type="entry name" value="DNA POLYMERASE DELTA SUBUNIT 2"/>
    <property type="match status" value="1"/>
</dbReference>
<dbReference type="Proteomes" id="UP001642409">
    <property type="component" value="Unassembled WGS sequence"/>
</dbReference>
<comment type="caution">
    <text evidence="3">The sequence shown here is derived from an EMBL/GenBank/DDBJ whole genome shotgun (WGS) entry which is preliminary data.</text>
</comment>
<protein>
    <submittedName>
        <fullName evidence="3">Uncharacterized protein</fullName>
    </submittedName>
</protein>
<dbReference type="Gene3D" id="3.60.21.50">
    <property type="match status" value="1"/>
</dbReference>
<dbReference type="AlphaFoldDB" id="A0AA86PW39"/>
<name>A0AA86PW39_9EUKA</name>
<proteinExistence type="inferred from homology"/>
<keyword evidence="5" id="KW-1185">Reference proteome</keyword>
<dbReference type="EMBL" id="CATOUU010000775">
    <property type="protein sequence ID" value="CAI9947339.1"/>
    <property type="molecule type" value="Genomic_DNA"/>
</dbReference>
<dbReference type="EMBL" id="CAXDID020000239">
    <property type="protein sequence ID" value="CAL6062396.1"/>
    <property type="molecule type" value="Genomic_DNA"/>
</dbReference>
<evidence type="ECO:0000313" key="3">
    <source>
        <dbReference type="EMBL" id="CAI9947339.1"/>
    </source>
</evidence>
<evidence type="ECO:0000256" key="1">
    <source>
        <dbReference type="ARBA" id="ARBA00006035"/>
    </source>
</evidence>
<evidence type="ECO:0000313" key="5">
    <source>
        <dbReference type="Proteomes" id="UP001642409"/>
    </source>
</evidence>
<dbReference type="PANTHER" id="PTHR10416">
    <property type="entry name" value="DNA POLYMERASE DELTA SUBUNIT 2"/>
    <property type="match status" value="1"/>
</dbReference>
<evidence type="ECO:0000256" key="2">
    <source>
        <dbReference type="ARBA" id="ARBA00022705"/>
    </source>
</evidence>
<comment type="similarity">
    <text evidence="1">Belongs to the DNA polymerase delta/II small subunit family.</text>
</comment>
<evidence type="ECO:0000313" key="4">
    <source>
        <dbReference type="EMBL" id="CAL6062396.1"/>
    </source>
</evidence>
<reference evidence="3" key="1">
    <citation type="submission" date="2023-06" db="EMBL/GenBank/DDBJ databases">
        <authorList>
            <person name="Kurt Z."/>
        </authorList>
    </citation>
    <scope>NUCLEOTIDE SEQUENCE</scope>
</reference>
<gene>
    <name evidence="3" type="ORF">HINF_LOCUS34984</name>
    <name evidence="4" type="ORF">HINF_LOCUS50167</name>
</gene>
<keyword evidence="2" id="KW-0235">DNA replication</keyword>